<dbReference type="VEuPathDB" id="FungiDB:T552_02225"/>
<evidence type="ECO:0000313" key="3">
    <source>
        <dbReference type="Proteomes" id="UP000054454"/>
    </source>
</evidence>
<name>A0A0W4ZHD7_PNEC8</name>
<feature type="domain" description="UDENN FLCN/SMCR8-type" evidence="1">
    <location>
        <begin position="56"/>
        <end position="283"/>
    </location>
</feature>
<evidence type="ECO:0000313" key="2">
    <source>
        <dbReference type="EMBL" id="KTW27785.1"/>
    </source>
</evidence>
<dbReference type="PANTHER" id="PTHR31441:SF2">
    <property type="entry name" value="FOLLICULIN"/>
    <property type="match status" value="1"/>
</dbReference>
<reference evidence="3" key="1">
    <citation type="journal article" date="2016" name="Nat. Commun.">
        <title>Genome analysis of three Pneumocystis species reveals adaptation mechanisms to life exclusively in mammalian hosts.</title>
        <authorList>
            <person name="Ma L."/>
            <person name="Chen Z."/>
            <person name="Huang D.W."/>
            <person name="Kutty G."/>
            <person name="Ishihara M."/>
            <person name="Wang H."/>
            <person name="Abouelleil A."/>
            <person name="Bishop L."/>
            <person name="Davey E."/>
            <person name="Deng R."/>
            <person name="Deng X."/>
            <person name="Fan L."/>
            <person name="Fantoni G."/>
            <person name="Fitzgerald M."/>
            <person name="Gogineni E."/>
            <person name="Goldberg J.M."/>
            <person name="Handley G."/>
            <person name="Hu X."/>
            <person name="Huber C."/>
            <person name="Jiao X."/>
            <person name="Jones K."/>
            <person name="Levin J.Z."/>
            <person name="Liu Y."/>
            <person name="Macdonald P."/>
            <person name="Melnikov A."/>
            <person name="Raley C."/>
            <person name="Sassi M."/>
            <person name="Sherman B.T."/>
            <person name="Song X."/>
            <person name="Sykes S."/>
            <person name="Tran B."/>
            <person name="Walsh L."/>
            <person name="Xia Y."/>
            <person name="Yang J."/>
            <person name="Young S."/>
            <person name="Zeng Q."/>
            <person name="Zheng X."/>
            <person name="Stephens R."/>
            <person name="Nusbaum C."/>
            <person name="Birren B.W."/>
            <person name="Azadi P."/>
            <person name="Lempicki R.A."/>
            <person name="Cuomo C.A."/>
            <person name="Kovacs J.A."/>
        </authorList>
    </citation>
    <scope>NUCLEOTIDE SEQUENCE [LARGE SCALE GENOMIC DNA]</scope>
    <source>
        <strain evidence="3">B80</strain>
    </source>
</reference>
<organism evidence="2 3">
    <name type="scientific">Pneumocystis carinii (strain B80)</name>
    <name type="common">Rat pneumocystis pneumonia agent</name>
    <name type="synonym">Pneumocystis carinii f. sp. carinii</name>
    <dbReference type="NCBI Taxonomy" id="1408658"/>
    <lineage>
        <taxon>Eukaryota</taxon>
        <taxon>Fungi</taxon>
        <taxon>Dikarya</taxon>
        <taxon>Ascomycota</taxon>
        <taxon>Taphrinomycotina</taxon>
        <taxon>Pneumocystomycetes</taxon>
        <taxon>Pneumocystaceae</taxon>
        <taxon>Pneumocystis</taxon>
    </lineage>
</organism>
<proteinExistence type="predicted"/>
<dbReference type="InterPro" id="IPR021713">
    <property type="entry name" value="Folliculin"/>
</dbReference>
<comment type="caution">
    <text evidence="2">The sequence shown here is derived from an EMBL/GenBank/DDBJ whole genome shotgun (WGS) entry which is preliminary data.</text>
</comment>
<dbReference type="OrthoDB" id="5599713at2759"/>
<dbReference type="GeneID" id="28936981"/>
<dbReference type="Proteomes" id="UP000054454">
    <property type="component" value="Unassembled WGS sequence"/>
</dbReference>
<sequence length="283" mass="32159">MILSLAHFCEIHGPTAIFCTQAISSHHETLFVESIADNMSGNSTEGVVLREETCASCQFSVPTDLTVHKNGFPILKTQSSNDKMLYVSTRRPILVHENSALKNACVRSLSCELLPGKTGPILFGDATFGYTIAYVFRLADPYARGLKRWYSFICLMQNQANLSRAWRFIIEKFEILVHRLDTKSKMTLVGVDGKSKQRSSVEIKKSPEEFLRKYDGSGMPQSLAKLVDMQDIFVQIHASFAWILSIWGIQFERSSKNNYSEFKDLIDMKPREDEREKGKKNIE</sequence>
<dbReference type="GO" id="GO:0005096">
    <property type="term" value="F:GTPase activator activity"/>
    <property type="evidence" value="ECO:0007669"/>
    <property type="project" value="InterPro"/>
</dbReference>
<dbReference type="GO" id="GO:0005829">
    <property type="term" value="C:cytosol"/>
    <property type="evidence" value="ECO:0007669"/>
    <property type="project" value="TreeGrafter"/>
</dbReference>
<gene>
    <name evidence="2" type="ORF">T552_02225</name>
</gene>
<dbReference type="InterPro" id="IPR037521">
    <property type="entry name" value="FLCN/SMCR8_DENN"/>
</dbReference>
<dbReference type="GO" id="GO:1904263">
    <property type="term" value="P:positive regulation of TORC1 signaling"/>
    <property type="evidence" value="ECO:0007669"/>
    <property type="project" value="TreeGrafter"/>
</dbReference>
<dbReference type="EMBL" id="LFVZ01000009">
    <property type="protein sequence ID" value="KTW27785.1"/>
    <property type="molecule type" value="Genomic_DNA"/>
</dbReference>
<accession>A0A0W4ZHD7</accession>
<dbReference type="RefSeq" id="XP_018225667.1">
    <property type="nucleotide sequence ID" value="XM_018370778.1"/>
</dbReference>
<dbReference type="PROSITE" id="PS51834">
    <property type="entry name" value="DENN_FLCN_SMCR8"/>
    <property type="match status" value="1"/>
</dbReference>
<dbReference type="InterPro" id="IPR037520">
    <property type="entry name" value="Folliculin/SMCR8_longin"/>
</dbReference>
<protein>
    <recommendedName>
        <fullName evidence="1">UDENN FLCN/SMCR8-type domain-containing protein</fullName>
    </recommendedName>
</protein>
<evidence type="ECO:0000259" key="1">
    <source>
        <dbReference type="PROSITE" id="PS51834"/>
    </source>
</evidence>
<dbReference type="PANTHER" id="PTHR31441">
    <property type="entry name" value="FOLLICULIN FAMILY MEMBER"/>
    <property type="match status" value="1"/>
</dbReference>
<keyword evidence="3" id="KW-1185">Reference proteome</keyword>
<dbReference type="Pfam" id="PF11704">
    <property type="entry name" value="Folliculin"/>
    <property type="match status" value="1"/>
</dbReference>
<dbReference type="AlphaFoldDB" id="A0A0W4ZHD7"/>